<dbReference type="Proteomes" id="UP001595279">
    <property type="component" value="Unassembled WGS sequence"/>
</dbReference>
<evidence type="ECO:0000256" key="2">
    <source>
        <dbReference type="ARBA" id="ARBA00022527"/>
    </source>
</evidence>
<evidence type="ECO:0000256" key="1">
    <source>
        <dbReference type="ARBA" id="ARBA00012513"/>
    </source>
</evidence>
<feature type="binding site" evidence="9">
    <location>
        <position position="40"/>
    </location>
    <ligand>
        <name>ATP</name>
        <dbReference type="ChEBI" id="CHEBI:30616"/>
    </ligand>
</feature>
<feature type="domain" description="Protein kinase" evidence="12">
    <location>
        <begin position="11"/>
        <end position="272"/>
    </location>
</feature>
<dbReference type="PANTHER" id="PTHR43289">
    <property type="entry name" value="MITOGEN-ACTIVATED PROTEIN KINASE KINASE KINASE 20-RELATED"/>
    <property type="match status" value="1"/>
</dbReference>
<dbReference type="Gene3D" id="3.30.10.20">
    <property type="match status" value="3"/>
</dbReference>
<evidence type="ECO:0000313" key="15">
    <source>
        <dbReference type="Proteomes" id="UP001595279"/>
    </source>
</evidence>
<organism evidence="14 15">
    <name type="scientific">Virgibacillus xinjiangensis</name>
    <dbReference type="NCBI Taxonomy" id="393090"/>
    <lineage>
        <taxon>Bacteria</taxon>
        <taxon>Bacillati</taxon>
        <taxon>Bacillota</taxon>
        <taxon>Bacilli</taxon>
        <taxon>Bacillales</taxon>
        <taxon>Bacillaceae</taxon>
        <taxon>Virgibacillus</taxon>
    </lineage>
</organism>
<keyword evidence="2" id="KW-0723">Serine/threonine-protein kinase</keyword>
<dbReference type="PROSITE" id="PS00107">
    <property type="entry name" value="PROTEIN_KINASE_ATP"/>
    <property type="match status" value="1"/>
</dbReference>
<evidence type="ECO:0000256" key="6">
    <source>
        <dbReference type="ARBA" id="ARBA00022840"/>
    </source>
</evidence>
<accession>A0ABV7CVC0</accession>
<keyword evidence="11" id="KW-0812">Transmembrane</keyword>
<comment type="catalytic activity">
    <reaction evidence="7">
        <text>L-threonyl-[protein] + ATP = O-phospho-L-threonyl-[protein] + ADP + H(+)</text>
        <dbReference type="Rhea" id="RHEA:46608"/>
        <dbReference type="Rhea" id="RHEA-COMP:11060"/>
        <dbReference type="Rhea" id="RHEA-COMP:11605"/>
        <dbReference type="ChEBI" id="CHEBI:15378"/>
        <dbReference type="ChEBI" id="CHEBI:30013"/>
        <dbReference type="ChEBI" id="CHEBI:30616"/>
        <dbReference type="ChEBI" id="CHEBI:61977"/>
        <dbReference type="ChEBI" id="CHEBI:456216"/>
        <dbReference type="EC" id="2.7.11.1"/>
    </reaction>
</comment>
<feature type="domain" description="PASTA" evidence="13">
    <location>
        <begin position="510"/>
        <end position="576"/>
    </location>
</feature>
<dbReference type="RefSeq" id="WP_390271370.1">
    <property type="nucleotide sequence ID" value="NZ_JBHRSA010000034.1"/>
</dbReference>
<dbReference type="InterPro" id="IPR011009">
    <property type="entry name" value="Kinase-like_dom_sf"/>
</dbReference>
<evidence type="ECO:0000313" key="14">
    <source>
        <dbReference type="EMBL" id="MFC3040284.1"/>
    </source>
</evidence>
<dbReference type="SUPFAM" id="SSF56112">
    <property type="entry name" value="Protein kinase-like (PK-like)"/>
    <property type="match status" value="1"/>
</dbReference>
<dbReference type="Gene3D" id="3.30.200.20">
    <property type="entry name" value="Phosphorylase Kinase, domain 1"/>
    <property type="match status" value="1"/>
</dbReference>
<keyword evidence="11" id="KW-1133">Transmembrane helix</keyword>
<protein>
    <recommendedName>
        <fullName evidence="1">non-specific serine/threonine protein kinase</fullName>
        <ecNumber evidence="1">2.7.11.1</ecNumber>
    </recommendedName>
</protein>
<dbReference type="Pfam" id="PF03793">
    <property type="entry name" value="PASTA"/>
    <property type="match status" value="3"/>
</dbReference>
<dbReference type="EMBL" id="JBHRSA010000034">
    <property type="protein sequence ID" value="MFC3040284.1"/>
    <property type="molecule type" value="Genomic_DNA"/>
</dbReference>
<dbReference type="PROSITE" id="PS51178">
    <property type="entry name" value="PASTA"/>
    <property type="match status" value="3"/>
</dbReference>
<proteinExistence type="predicted"/>
<gene>
    <name evidence="14" type="primary">pknB</name>
    <name evidence="14" type="ORF">ACFOGI_08450</name>
</gene>
<feature type="region of interest" description="Disordered" evidence="10">
    <location>
        <begin position="315"/>
        <end position="346"/>
    </location>
</feature>
<dbReference type="InterPro" id="IPR008271">
    <property type="entry name" value="Ser/Thr_kinase_AS"/>
</dbReference>
<dbReference type="CDD" id="cd14014">
    <property type="entry name" value="STKc_PknB_like"/>
    <property type="match status" value="1"/>
</dbReference>
<dbReference type="PROSITE" id="PS00108">
    <property type="entry name" value="PROTEIN_KINASE_ST"/>
    <property type="match status" value="1"/>
</dbReference>
<evidence type="ECO:0000259" key="13">
    <source>
        <dbReference type="PROSITE" id="PS51178"/>
    </source>
</evidence>
<dbReference type="Gene3D" id="2.60.40.2560">
    <property type="match status" value="1"/>
</dbReference>
<dbReference type="CDD" id="cd06577">
    <property type="entry name" value="PASTA_pknB"/>
    <property type="match status" value="3"/>
</dbReference>
<evidence type="ECO:0000259" key="12">
    <source>
        <dbReference type="PROSITE" id="PS50011"/>
    </source>
</evidence>
<evidence type="ECO:0000256" key="11">
    <source>
        <dbReference type="SAM" id="Phobius"/>
    </source>
</evidence>
<dbReference type="InterPro" id="IPR000719">
    <property type="entry name" value="Prot_kinase_dom"/>
</dbReference>
<feature type="domain" description="PASTA" evidence="13">
    <location>
        <begin position="374"/>
        <end position="440"/>
    </location>
</feature>
<feature type="compositionally biased region" description="Basic residues" evidence="10">
    <location>
        <begin position="334"/>
        <end position="346"/>
    </location>
</feature>
<reference evidence="15" key="1">
    <citation type="journal article" date="2019" name="Int. J. Syst. Evol. Microbiol.">
        <title>The Global Catalogue of Microorganisms (GCM) 10K type strain sequencing project: providing services to taxonomists for standard genome sequencing and annotation.</title>
        <authorList>
            <consortium name="The Broad Institute Genomics Platform"/>
            <consortium name="The Broad Institute Genome Sequencing Center for Infectious Disease"/>
            <person name="Wu L."/>
            <person name="Ma J."/>
        </authorList>
    </citation>
    <scope>NUCLEOTIDE SEQUENCE [LARGE SCALE GENOMIC DNA]</scope>
    <source>
        <strain evidence="15">KCTC 13128</strain>
    </source>
</reference>
<dbReference type="PANTHER" id="PTHR43289:SF34">
    <property type="entry name" value="SERINE_THREONINE-PROTEIN KINASE YBDM-RELATED"/>
    <property type="match status" value="1"/>
</dbReference>
<keyword evidence="3" id="KW-0808">Transferase</keyword>
<keyword evidence="6 9" id="KW-0067">ATP-binding</keyword>
<dbReference type="GO" id="GO:0016301">
    <property type="term" value="F:kinase activity"/>
    <property type="evidence" value="ECO:0007669"/>
    <property type="project" value="UniProtKB-KW"/>
</dbReference>
<feature type="transmembrane region" description="Helical" evidence="11">
    <location>
        <begin position="352"/>
        <end position="373"/>
    </location>
</feature>
<dbReference type="InterPro" id="IPR005543">
    <property type="entry name" value="PASTA_dom"/>
</dbReference>
<dbReference type="Gene3D" id="1.10.510.10">
    <property type="entry name" value="Transferase(Phosphotransferase) domain 1"/>
    <property type="match status" value="1"/>
</dbReference>
<keyword evidence="11" id="KW-0472">Membrane</keyword>
<comment type="catalytic activity">
    <reaction evidence="8">
        <text>L-seryl-[protein] + ATP = O-phospho-L-seryl-[protein] + ADP + H(+)</text>
        <dbReference type="Rhea" id="RHEA:17989"/>
        <dbReference type="Rhea" id="RHEA-COMP:9863"/>
        <dbReference type="Rhea" id="RHEA-COMP:11604"/>
        <dbReference type="ChEBI" id="CHEBI:15378"/>
        <dbReference type="ChEBI" id="CHEBI:29999"/>
        <dbReference type="ChEBI" id="CHEBI:30616"/>
        <dbReference type="ChEBI" id="CHEBI:83421"/>
        <dbReference type="ChEBI" id="CHEBI:456216"/>
        <dbReference type="EC" id="2.7.11.1"/>
    </reaction>
</comment>
<comment type="caution">
    <text evidence="14">The sequence shown here is derived from an EMBL/GenBank/DDBJ whole genome shotgun (WGS) entry which is preliminary data.</text>
</comment>
<evidence type="ECO:0000256" key="9">
    <source>
        <dbReference type="PROSITE-ProRule" id="PRU10141"/>
    </source>
</evidence>
<feature type="domain" description="PASTA" evidence="13">
    <location>
        <begin position="441"/>
        <end position="509"/>
    </location>
</feature>
<evidence type="ECO:0000256" key="4">
    <source>
        <dbReference type="ARBA" id="ARBA00022741"/>
    </source>
</evidence>
<name>A0ABV7CVC0_9BACI</name>
<keyword evidence="4 9" id="KW-0547">Nucleotide-binding</keyword>
<dbReference type="EC" id="2.7.11.1" evidence="1"/>
<evidence type="ECO:0000256" key="8">
    <source>
        <dbReference type="ARBA" id="ARBA00048679"/>
    </source>
</evidence>
<evidence type="ECO:0000256" key="5">
    <source>
        <dbReference type="ARBA" id="ARBA00022777"/>
    </source>
</evidence>
<dbReference type="NCBIfam" id="NF033483">
    <property type="entry name" value="PknB_PASTA_kin"/>
    <property type="match status" value="1"/>
</dbReference>
<keyword evidence="15" id="KW-1185">Reference proteome</keyword>
<dbReference type="Pfam" id="PF00069">
    <property type="entry name" value="Pkinase"/>
    <property type="match status" value="1"/>
</dbReference>
<dbReference type="PROSITE" id="PS50011">
    <property type="entry name" value="PROTEIN_KINASE_DOM"/>
    <property type="match status" value="1"/>
</dbReference>
<evidence type="ECO:0000256" key="10">
    <source>
        <dbReference type="SAM" id="MobiDB-lite"/>
    </source>
</evidence>
<keyword evidence="5 14" id="KW-0418">Kinase</keyword>
<dbReference type="SMART" id="SM00220">
    <property type="entry name" value="S_TKc"/>
    <property type="match status" value="1"/>
</dbReference>
<evidence type="ECO:0000256" key="3">
    <source>
        <dbReference type="ARBA" id="ARBA00022679"/>
    </source>
</evidence>
<dbReference type="SMART" id="SM00740">
    <property type="entry name" value="PASTA"/>
    <property type="match status" value="3"/>
</dbReference>
<sequence length="677" mass="75925">MLNGRLLSDRYEIRESIGGGGMADVYLARDIILDRDAAVKVLRLEYANDEEFIARFHREAHAATSLAHPNIVNIYDVGEEDHILYMVMEFVDGMTLKEYIQRYGPIDVQEALDIMHQITAAITHAHENDIVHRDIKPQNILIDAYGQVKVTDFGIAIALSATSLTQTNSILGSVHYLSPEQARGGMATKKSDIYSIGIVFYELLTGRLPFSGQSPVSIALKHLQSDTPSVKKYNPDIPQSVENIVLQATAKDPFHRYETIYDLEDAVAHALDPERLNEEVYSPPQDVGEETKAIPVITDDQLQSTVDQETMVHHTGGNTKSFAEEENRQSNGKSKPKKEKGKKPQKKGKKTWLWLISILLLLVAGGATTYVLAQPKDVTVPDVIELEYAEAAEELAALNLNVEEQQVYSDDIEEDLVERTNPRAGRTVKEGTAITVYVSQGKEKLSFDNYVGRDYDQVERILQDAGYTDIRSYGEHSERPEGEIISQIQPAPDSEVVPSEARVIFEVSTGPELIQLNNLRGMDEDQAREYLEGENLEMEVINEASENVPAGNVIRQEPESNTELEKGSTVKVYLSTGPKEMPPATQSVSYTVEYLQPGNENQTETHNEGESPEGQRVRIYVDDMNNNLSEVFYEEVITEDKEFTFELTIAPDEEAEYMIMRDDEVITTEVVPYEEGE</sequence>
<evidence type="ECO:0000256" key="7">
    <source>
        <dbReference type="ARBA" id="ARBA00047899"/>
    </source>
</evidence>
<dbReference type="InterPro" id="IPR017441">
    <property type="entry name" value="Protein_kinase_ATP_BS"/>
</dbReference>